<keyword evidence="1" id="KW-1133">Transmembrane helix</keyword>
<feature type="transmembrane region" description="Helical" evidence="1">
    <location>
        <begin position="275"/>
        <end position="294"/>
    </location>
</feature>
<keyword evidence="1" id="KW-0472">Membrane</keyword>
<sequence length="372" mass="42110">MIGADADAVKFFSESVYFSANIESLDWNLLSLVNGTTLFINVHALVQFLLGGPDFLLAHAFSLLGAAIGLWLLNQIWLLIFPQDKKYLKWLILLYTFYPSVLMNQSYILREVWQNICILGLGWLALKIKAEGWSLMRSLALAIFLLFGSLLHTAMPLVMVILCIIFLTSSIGLNKLLSSPSRLLQGIVLFSGLIVILYNLFLPLVTQSAFFDSLSEGRLLERTEQYGKSGLLDPQDARAQYGNLFFANQPLTIVPTFLAYQLMPLPPQITTPADVIAFIQNLFRVWLIWVYWRYRNHVDRNTRNSLSILFLMWLVVDIIYATGTINWGTASRHHIKSFALLLVSGLGVWSRFKENLATRKNLVVLGSDRSGK</sequence>
<evidence type="ECO:0000313" key="2">
    <source>
        <dbReference type="EMBL" id="OSO97089.1"/>
    </source>
</evidence>
<evidence type="ECO:0000256" key="1">
    <source>
        <dbReference type="SAM" id="Phobius"/>
    </source>
</evidence>
<gene>
    <name evidence="2" type="ORF">B7O87_01010</name>
</gene>
<organism evidence="2 3">
    <name type="scientific">Cylindrospermopsis raciborskii CENA303</name>
    <dbReference type="NCBI Taxonomy" id="1170769"/>
    <lineage>
        <taxon>Bacteria</taxon>
        <taxon>Bacillati</taxon>
        <taxon>Cyanobacteriota</taxon>
        <taxon>Cyanophyceae</taxon>
        <taxon>Nostocales</taxon>
        <taxon>Aphanizomenonaceae</taxon>
        <taxon>Cylindrospermopsis</taxon>
    </lineage>
</organism>
<keyword evidence="1" id="KW-0812">Transmembrane</keyword>
<proteinExistence type="predicted"/>
<feature type="transmembrane region" description="Helical" evidence="1">
    <location>
        <begin position="187"/>
        <end position="205"/>
    </location>
</feature>
<evidence type="ECO:0000313" key="3">
    <source>
        <dbReference type="Proteomes" id="UP000192997"/>
    </source>
</evidence>
<reference evidence="3" key="1">
    <citation type="submission" date="2017-04" db="EMBL/GenBank/DDBJ databases">
        <authorList>
            <person name="Abreu V.A."/>
            <person name="Popin R.V."/>
            <person name="Rigonato J."/>
            <person name="Andreote A.P."/>
            <person name="Schaker P.C."/>
            <person name="Hoff-Risseti C."/>
            <person name="Alvarenga D.O."/>
            <person name="Varani A.M."/>
            <person name="Fiore M.F."/>
        </authorList>
    </citation>
    <scope>NUCLEOTIDE SEQUENCE [LARGE SCALE GENOMIC DNA]</scope>
    <source>
        <strain evidence="3">CENA303</strain>
    </source>
</reference>
<feature type="transmembrane region" description="Helical" evidence="1">
    <location>
        <begin position="244"/>
        <end position="263"/>
    </location>
</feature>
<dbReference type="AlphaFoldDB" id="A0A1X4GIP5"/>
<dbReference type="Proteomes" id="UP000192997">
    <property type="component" value="Unassembled WGS sequence"/>
</dbReference>
<protein>
    <recommendedName>
        <fullName evidence="4">Glycosyltransferase RgtA/B/C/D-like domain-containing protein</fullName>
    </recommendedName>
</protein>
<accession>A0A1X4GIP5</accession>
<comment type="caution">
    <text evidence="2">The sequence shown here is derived from an EMBL/GenBank/DDBJ whole genome shotgun (WGS) entry which is preliminary data.</text>
</comment>
<feature type="transmembrane region" description="Helical" evidence="1">
    <location>
        <begin position="29"/>
        <end position="50"/>
    </location>
</feature>
<name>A0A1X4GIP5_9CYAN</name>
<evidence type="ECO:0008006" key="4">
    <source>
        <dbReference type="Google" id="ProtNLM"/>
    </source>
</evidence>
<feature type="transmembrane region" description="Helical" evidence="1">
    <location>
        <begin position="56"/>
        <end position="80"/>
    </location>
</feature>
<feature type="transmembrane region" description="Helical" evidence="1">
    <location>
        <begin position="306"/>
        <end position="328"/>
    </location>
</feature>
<feature type="transmembrane region" description="Helical" evidence="1">
    <location>
        <begin position="140"/>
        <end position="167"/>
    </location>
</feature>
<dbReference type="EMBL" id="NBYN01000004">
    <property type="protein sequence ID" value="OSO97089.1"/>
    <property type="molecule type" value="Genomic_DNA"/>
</dbReference>